<sequence length="419" mass="47662">MYKRWQTDANYDPTDLYRVSIERLMASPSFADLRDELEQMKADLQSKEERQAMDREAGASVQMDIYEAMQEMIDDPDAANARDDLIELQARLGELDTNPDSPELEELMIRLDQKLDANPEFQRKLVARLQEGGLDPALADKPLEELLPSGAEKWDMNKPRDVDALMDSMQKLLTGMGGDPAVDKELEHARDKPEHPDELEPDEEDEELLEREFQAFSDDLSKLKDAPAPEDLEADKISPDLEAQVDKILDDPHLMEKLAFIKKMMDEAKSSESIFQNTSAPDPEKLDSADTTTLGKRLKTTEDDPEHIVGLRRLHIDLPSPFNVSPALKSLNEALKLAYVGANDDVRRILWRAYSKARNVPTLLQNMPDDAWDMVWYSQAVTWGSNQNRDDHLRVLMEDLQSVGRDGPPTHPEMLEDVE</sequence>
<evidence type="ECO:0000313" key="3">
    <source>
        <dbReference type="Proteomes" id="UP000799444"/>
    </source>
</evidence>
<organism evidence="2 3">
    <name type="scientific">Polyplosphaeria fusca</name>
    <dbReference type="NCBI Taxonomy" id="682080"/>
    <lineage>
        <taxon>Eukaryota</taxon>
        <taxon>Fungi</taxon>
        <taxon>Dikarya</taxon>
        <taxon>Ascomycota</taxon>
        <taxon>Pezizomycotina</taxon>
        <taxon>Dothideomycetes</taxon>
        <taxon>Pleosporomycetidae</taxon>
        <taxon>Pleosporales</taxon>
        <taxon>Tetraplosphaeriaceae</taxon>
        <taxon>Polyplosphaeria</taxon>
    </lineage>
</organism>
<feature type="compositionally biased region" description="Basic and acidic residues" evidence="1">
    <location>
        <begin position="187"/>
        <end position="198"/>
    </location>
</feature>
<dbReference type="OrthoDB" id="7984201at2759"/>
<reference evidence="2" key="1">
    <citation type="journal article" date="2020" name="Stud. Mycol.">
        <title>101 Dothideomycetes genomes: a test case for predicting lifestyles and emergence of pathogens.</title>
        <authorList>
            <person name="Haridas S."/>
            <person name="Albert R."/>
            <person name="Binder M."/>
            <person name="Bloem J."/>
            <person name="Labutti K."/>
            <person name="Salamov A."/>
            <person name="Andreopoulos B."/>
            <person name="Baker S."/>
            <person name="Barry K."/>
            <person name="Bills G."/>
            <person name="Bluhm B."/>
            <person name="Cannon C."/>
            <person name="Castanera R."/>
            <person name="Culley D."/>
            <person name="Daum C."/>
            <person name="Ezra D."/>
            <person name="Gonzalez J."/>
            <person name="Henrissat B."/>
            <person name="Kuo A."/>
            <person name="Liang C."/>
            <person name="Lipzen A."/>
            <person name="Lutzoni F."/>
            <person name="Magnuson J."/>
            <person name="Mondo S."/>
            <person name="Nolan M."/>
            <person name="Ohm R."/>
            <person name="Pangilinan J."/>
            <person name="Park H.-J."/>
            <person name="Ramirez L."/>
            <person name="Alfaro M."/>
            <person name="Sun H."/>
            <person name="Tritt A."/>
            <person name="Yoshinaga Y."/>
            <person name="Zwiers L.-H."/>
            <person name="Turgeon B."/>
            <person name="Goodwin S."/>
            <person name="Spatafora J."/>
            <person name="Crous P."/>
            <person name="Grigoriev I."/>
        </authorList>
    </citation>
    <scope>NUCLEOTIDE SEQUENCE</scope>
    <source>
        <strain evidence="2">CBS 125425</strain>
    </source>
</reference>
<dbReference type="EMBL" id="ML996100">
    <property type="protein sequence ID" value="KAF2740310.1"/>
    <property type="molecule type" value="Genomic_DNA"/>
</dbReference>
<keyword evidence="3" id="KW-1185">Reference proteome</keyword>
<feature type="region of interest" description="Disordered" evidence="1">
    <location>
        <begin position="273"/>
        <end position="296"/>
    </location>
</feature>
<proteinExistence type="predicted"/>
<name>A0A9P4V9A0_9PLEO</name>
<gene>
    <name evidence="2" type="ORF">EJ04DRAFT_507870</name>
</gene>
<feature type="region of interest" description="Disordered" evidence="1">
    <location>
        <begin position="187"/>
        <end position="207"/>
    </location>
</feature>
<evidence type="ECO:0000313" key="2">
    <source>
        <dbReference type="EMBL" id="KAF2740310.1"/>
    </source>
</evidence>
<comment type="caution">
    <text evidence="2">The sequence shown here is derived from an EMBL/GenBank/DDBJ whole genome shotgun (WGS) entry which is preliminary data.</text>
</comment>
<dbReference type="AlphaFoldDB" id="A0A9P4V9A0"/>
<evidence type="ECO:0000256" key="1">
    <source>
        <dbReference type="SAM" id="MobiDB-lite"/>
    </source>
</evidence>
<accession>A0A9P4V9A0</accession>
<dbReference type="Proteomes" id="UP000799444">
    <property type="component" value="Unassembled WGS sequence"/>
</dbReference>
<protein>
    <submittedName>
        <fullName evidence="2">Uncharacterized protein</fullName>
    </submittedName>
</protein>